<dbReference type="SUPFAM" id="SSF50494">
    <property type="entry name" value="Trypsin-like serine proteases"/>
    <property type="match status" value="1"/>
</dbReference>
<evidence type="ECO:0000313" key="1">
    <source>
        <dbReference type="EMBL" id="PIR04696.1"/>
    </source>
</evidence>
<sequence>MLVKQNKSLLIFIFFFAGQLWSQEKMPAYGDEKAIIASKTKAVVKIETTMTNGDQEVGSGSYLGDGVIVTNFHVMKPYLEGKVKTLRVLDWRGGAAIKVSIGNCGGENQNIDLCTLKVEGLDLHYPFKLMSKVFKSNYKVNGYGYCASGGGLRGFSGPVLEFIDGMGEHMGIYGSKKLDVKSKAYKIGFTNCKGSSGGPIFDPVSGELIAIFTRYYFTQTSGNKSFEELKEVSTFSANSSIQILELVKDNSNFREISSEKINKERKLASPYEVIPH</sequence>
<proteinExistence type="predicted"/>
<protein>
    <recommendedName>
        <fullName evidence="3">Serine protease</fullName>
    </recommendedName>
</protein>
<name>A0A2H0N9B1_9BACT</name>
<reference evidence="1 2" key="1">
    <citation type="submission" date="2017-09" db="EMBL/GenBank/DDBJ databases">
        <title>Depth-based differentiation of microbial function through sediment-hosted aquifers and enrichment of novel symbionts in the deep terrestrial subsurface.</title>
        <authorList>
            <person name="Probst A.J."/>
            <person name="Ladd B."/>
            <person name="Jarett J.K."/>
            <person name="Geller-Mcgrath D.E."/>
            <person name="Sieber C.M."/>
            <person name="Emerson J.B."/>
            <person name="Anantharaman K."/>
            <person name="Thomas B.C."/>
            <person name="Malmstrom R."/>
            <person name="Stieglmeier M."/>
            <person name="Klingl A."/>
            <person name="Woyke T."/>
            <person name="Ryan C.M."/>
            <person name="Banfield J.F."/>
        </authorList>
    </citation>
    <scope>NUCLEOTIDE SEQUENCE [LARGE SCALE GENOMIC DNA]</scope>
    <source>
        <strain evidence="1">CG11_big_fil_rev_8_21_14_0_20_35_14</strain>
    </source>
</reference>
<dbReference type="Pfam" id="PF13365">
    <property type="entry name" value="Trypsin_2"/>
    <property type="match status" value="1"/>
</dbReference>
<dbReference type="Proteomes" id="UP000229893">
    <property type="component" value="Unassembled WGS sequence"/>
</dbReference>
<accession>A0A2H0N9B1</accession>
<comment type="caution">
    <text evidence="1">The sequence shown here is derived from an EMBL/GenBank/DDBJ whole genome shotgun (WGS) entry which is preliminary data.</text>
</comment>
<dbReference type="Gene3D" id="2.40.10.120">
    <property type="match status" value="1"/>
</dbReference>
<organism evidence="1 2">
    <name type="scientific">Candidatus Liptonbacteria bacterium CG11_big_fil_rev_8_21_14_0_20_35_14</name>
    <dbReference type="NCBI Taxonomy" id="1974634"/>
    <lineage>
        <taxon>Bacteria</taxon>
        <taxon>Candidatus Liptoniibacteriota</taxon>
    </lineage>
</organism>
<dbReference type="EMBL" id="PCWO01000045">
    <property type="protein sequence ID" value="PIR04696.1"/>
    <property type="molecule type" value="Genomic_DNA"/>
</dbReference>
<evidence type="ECO:0000313" key="2">
    <source>
        <dbReference type="Proteomes" id="UP000229893"/>
    </source>
</evidence>
<dbReference type="InterPro" id="IPR009003">
    <property type="entry name" value="Peptidase_S1_PA"/>
</dbReference>
<dbReference type="AlphaFoldDB" id="A0A2H0N9B1"/>
<gene>
    <name evidence="1" type="ORF">COV57_03165</name>
</gene>
<evidence type="ECO:0008006" key="3">
    <source>
        <dbReference type="Google" id="ProtNLM"/>
    </source>
</evidence>